<keyword evidence="4" id="KW-1185">Reference proteome</keyword>
<feature type="repeat" description="PPR" evidence="2">
    <location>
        <begin position="130"/>
        <end position="164"/>
    </location>
</feature>
<reference evidence="3" key="1">
    <citation type="submission" date="2022-12" db="EMBL/GenBank/DDBJ databases">
        <title>Draft genome assemblies for two species of Escallonia (Escalloniales).</title>
        <authorList>
            <person name="Chanderbali A."/>
            <person name="Dervinis C."/>
            <person name="Anghel I."/>
            <person name="Soltis D."/>
            <person name="Soltis P."/>
            <person name="Zapata F."/>
        </authorList>
    </citation>
    <scope>NUCLEOTIDE SEQUENCE</scope>
    <source>
        <strain evidence="3">UCBG92.1500</strain>
        <tissue evidence="3">Leaf</tissue>
    </source>
</reference>
<feature type="repeat" description="PPR" evidence="2">
    <location>
        <begin position="324"/>
        <end position="358"/>
    </location>
</feature>
<dbReference type="PROSITE" id="PS51375">
    <property type="entry name" value="PPR"/>
    <property type="match status" value="7"/>
</dbReference>
<comment type="caution">
    <text evidence="3">The sequence shown here is derived from an EMBL/GenBank/DDBJ whole genome shotgun (WGS) entry which is preliminary data.</text>
</comment>
<evidence type="ECO:0000313" key="4">
    <source>
        <dbReference type="Proteomes" id="UP001187471"/>
    </source>
</evidence>
<dbReference type="Pfam" id="PF13041">
    <property type="entry name" value="PPR_2"/>
    <property type="match status" value="3"/>
</dbReference>
<dbReference type="InterPro" id="IPR002885">
    <property type="entry name" value="PPR_rpt"/>
</dbReference>
<keyword evidence="1" id="KW-0677">Repeat</keyword>
<feature type="repeat" description="PPR" evidence="2">
    <location>
        <begin position="1"/>
        <end position="24"/>
    </location>
</feature>
<dbReference type="InterPro" id="IPR046848">
    <property type="entry name" value="E_motif"/>
</dbReference>
<evidence type="ECO:0008006" key="5">
    <source>
        <dbReference type="Google" id="ProtNLM"/>
    </source>
</evidence>
<dbReference type="GO" id="GO:0009451">
    <property type="term" value="P:RNA modification"/>
    <property type="evidence" value="ECO:0007669"/>
    <property type="project" value="InterPro"/>
</dbReference>
<dbReference type="FunFam" id="1.25.40.10:FF:000090">
    <property type="entry name" value="Pentatricopeptide repeat-containing protein, chloroplastic"/>
    <property type="match status" value="1"/>
</dbReference>
<dbReference type="Pfam" id="PF12854">
    <property type="entry name" value="PPR_1"/>
    <property type="match status" value="1"/>
</dbReference>
<organism evidence="3 4">
    <name type="scientific">Escallonia rubra</name>
    <dbReference type="NCBI Taxonomy" id="112253"/>
    <lineage>
        <taxon>Eukaryota</taxon>
        <taxon>Viridiplantae</taxon>
        <taxon>Streptophyta</taxon>
        <taxon>Embryophyta</taxon>
        <taxon>Tracheophyta</taxon>
        <taxon>Spermatophyta</taxon>
        <taxon>Magnoliopsida</taxon>
        <taxon>eudicotyledons</taxon>
        <taxon>Gunneridae</taxon>
        <taxon>Pentapetalae</taxon>
        <taxon>asterids</taxon>
        <taxon>campanulids</taxon>
        <taxon>Escalloniales</taxon>
        <taxon>Escalloniaceae</taxon>
        <taxon>Escallonia</taxon>
    </lineage>
</organism>
<dbReference type="NCBIfam" id="TIGR00756">
    <property type="entry name" value="PPR"/>
    <property type="match status" value="6"/>
</dbReference>
<accession>A0AA88QZY0</accession>
<sequence>MISGYARNGLMDKALSLFSRMEERNVVSWNAIISGFLQNGDVKSAIEFFDKMPERDAASFSAVVSGLIDNGESDEALRLLHEGRRKCGDKIDLVHAYNTLIAGYSKRGRVDDARRLFDQIRGDDWRFKCNVVSWNTMIMCYVKAGDILSARELFDQMMERDMFSWNTLISGYISSLDMKEASKLFLRIPNPDIMSWNLMISGFAQMGNMELAQTFFVRMPQRNQVSWNSIIAGYEENADYEGAIKLFIQMQREGGKPDRHTFSSLLSVCAEFVALHLGTQIHQQVTKIVTPDVPLNNSLITMYARCGVILEARIVFDEMKLRKDVISWNAVIGGYASHGFAVEALELFRLMKQHNVRPTYITFISVFNACAHAGLVELGQMHFKSMVSEFGIQPGIEHFASLVDILGRNGQAEEAMDVINRMPFEPDKAVWGALLGACRLHNNVKLARVAAEALMRLEPESSAPYLLLYNLYADIGLRDEATEIKMLMERNNVGKEPGYSMSLWDVEIVTNTSGLHDYDNRHRKGLVKATQGLREQWTRSGEDV</sequence>
<proteinExistence type="predicted"/>
<evidence type="ECO:0000256" key="1">
    <source>
        <dbReference type="ARBA" id="ARBA00022737"/>
    </source>
</evidence>
<dbReference type="PANTHER" id="PTHR47926">
    <property type="entry name" value="PENTATRICOPEPTIDE REPEAT-CONTAINING PROTEIN"/>
    <property type="match status" value="1"/>
</dbReference>
<dbReference type="AlphaFoldDB" id="A0AA88QZY0"/>
<dbReference type="InterPro" id="IPR046960">
    <property type="entry name" value="PPR_At4g14850-like_plant"/>
</dbReference>
<dbReference type="InterPro" id="IPR011990">
    <property type="entry name" value="TPR-like_helical_dom_sf"/>
</dbReference>
<evidence type="ECO:0000256" key="2">
    <source>
        <dbReference type="PROSITE-ProRule" id="PRU00708"/>
    </source>
</evidence>
<dbReference type="SUPFAM" id="SSF81901">
    <property type="entry name" value="HCP-like"/>
    <property type="match status" value="1"/>
</dbReference>
<name>A0AA88QZY0_9ASTE</name>
<evidence type="ECO:0000313" key="3">
    <source>
        <dbReference type="EMBL" id="KAK2970406.1"/>
    </source>
</evidence>
<dbReference type="EMBL" id="JAVXUO010002717">
    <property type="protein sequence ID" value="KAK2970406.1"/>
    <property type="molecule type" value="Genomic_DNA"/>
</dbReference>
<feature type="repeat" description="PPR" evidence="2">
    <location>
        <begin position="192"/>
        <end position="222"/>
    </location>
</feature>
<dbReference type="PANTHER" id="PTHR47926:SF468">
    <property type="entry name" value="PENTATRICOPEPTIDE REPEAT-CONTAINING PROTEIN"/>
    <property type="match status" value="1"/>
</dbReference>
<feature type="repeat" description="PPR" evidence="2">
    <location>
        <begin position="93"/>
        <end position="127"/>
    </location>
</feature>
<dbReference type="Pfam" id="PF20431">
    <property type="entry name" value="E_motif"/>
    <property type="match status" value="1"/>
</dbReference>
<dbReference type="Proteomes" id="UP001187471">
    <property type="component" value="Unassembled WGS sequence"/>
</dbReference>
<dbReference type="Gene3D" id="1.25.40.10">
    <property type="entry name" value="Tetratricopeptide repeat domain"/>
    <property type="match status" value="5"/>
</dbReference>
<gene>
    <name evidence="3" type="ORF">RJ640_016260</name>
</gene>
<protein>
    <recommendedName>
        <fullName evidence="5">Chlororespiratory reduction 4</fullName>
    </recommendedName>
</protein>
<feature type="repeat" description="PPR" evidence="2">
    <location>
        <begin position="223"/>
        <end position="257"/>
    </location>
</feature>
<dbReference type="GO" id="GO:0003723">
    <property type="term" value="F:RNA binding"/>
    <property type="evidence" value="ECO:0007669"/>
    <property type="project" value="InterPro"/>
</dbReference>
<dbReference type="Pfam" id="PF01535">
    <property type="entry name" value="PPR"/>
    <property type="match status" value="6"/>
</dbReference>
<feature type="repeat" description="PPR" evidence="2">
    <location>
        <begin position="25"/>
        <end position="59"/>
    </location>
</feature>